<dbReference type="PANTHER" id="PTHR16128">
    <property type="entry name" value="FAD/NAD(P)-BINDING OXIDOREDUCTASE FAMILY PROTEIN"/>
    <property type="match status" value="1"/>
</dbReference>
<dbReference type="EMBL" id="JADIKM010000002">
    <property type="protein sequence ID" value="MFK2903759.1"/>
    <property type="molecule type" value="Genomic_DNA"/>
</dbReference>
<organism evidence="2 3">
    <name type="scientific">Dyella ginsengisoli</name>
    <dbReference type="NCBI Taxonomy" id="363848"/>
    <lineage>
        <taxon>Bacteria</taxon>
        <taxon>Pseudomonadati</taxon>
        <taxon>Pseudomonadota</taxon>
        <taxon>Gammaproteobacteria</taxon>
        <taxon>Lysobacterales</taxon>
        <taxon>Rhodanobacteraceae</taxon>
        <taxon>Dyella</taxon>
    </lineage>
</organism>
<dbReference type="Proteomes" id="UP001620460">
    <property type="component" value="Unassembled WGS sequence"/>
</dbReference>
<reference evidence="2 3" key="1">
    <citation type="submission" date="2020-10" db="EMBL/GenBank/DDBJ databases">
        <title>Phylogeny of dyella-like bacteria.</title>
        <authorList>
            <person name="Fu J."/>
        </authorList>
    </citation>
    <scope>NUCLEOTIDE SEQUENCE [LARGE SCALE GENOMIC DNA]</scope>
    <source>
        <strain evidence="2 3">Gsoil3046</strain>
    </source>
</reference>
<gene>
    <name evidence="2" type="ORF">ISP17_07275</name>
</gene>
<accession>A0ABW8JTI7</accession>
<dbReference type="RefSeq" id="WP_404631605.1">
    <property type="nucleotide sequence ID" value="NZ_JADIKM010000002.1"/>
</dbReference>
<evidence type="ECO:0000313" key="3">
    <source>
        <dbReference type="Proteomes" id="UP001620460"/>
    </source>
</evidence>
<dbReference type="Gene3D" id="3.90.660.10">
    <property type="match status" value="1"/>
</dbReference>
<dbReference type="Gene3D" id="3.50.50.60">
    <property type="entry name" value="FAD/NAD(P)-binding domain"/>
    <property type="match status" value="1"/>
</dbReference>
<name>A0ABW8JTI7_9GAMM</name>
<protein>
    <submittedName>
        <fullName evidence="2">FAD-dependent oxidoreductase</fullName>
    </submittedName>
</protein>
<dbReference type="Pfam" id="PF13450">
    <property type="entry name" value="NAD_binding_8"/>
    <property type="match status" value="1"/>
</dbReference>
<dbReference type="InterPro" id="IPR036188">
    <property type="entry name" value="FAD/NAD-bd_sf"/>
</dbReference>
<comment type="caution">
    <text evidence="2">The sequence shown here is derived from an EMBL/GenBank/DDBJ whole genome shotgun (WGS) entry which is preliminary data.</text>
</comment>
<dbReference type="PANTHER" id="PTHR16128:SF5">
    <property type="entry name" value="FAD_NAD(P)-BINDING OXIDOREDUCTASE FAMILY PROTEIN"/>
    <property type="match status" value="1"/>
</dbReference>
<keyword evidence="3" id="KW-1185">Reference proteome</keyword>
<dbReference type="Pfam" id="PF01593">
    <property type="entry name" value="Amino_oxidase"/>
    <property type="match status" value="1"/>
</dbReference>
<dbReference type="InterPro" id="IPR002937">
    <property type="entry name" value="Amino_oxidase"/>
</dbReference>
<dbReference type="SUPFAM" id="SSF51905">
    <property type="entry name" value="FAD/NAD(P)-binding domain"/>
    <property type="match status" value="1"/>
</dbReference>
<feature type="domain" description="Amine oxidase" evidence="1">
    <location>
        <begin position="102"/>
        <end position="322"/>
    </location>
</feature>
<evidence type="ECO:0000259" key="1">
    <source>
        <dbReference type="Pfam" id="PF01593"/>
    </source>
</evidence>
<dbReference type="PRINTS" id="PR00419">
    <property type="entry name" value="ADXRDTASE"/>
</dbReference>
<proteinExistence type="predicted"/>
<evidence type="ECO:0000313" key="2">
    <source>
        <dbReference type="EMBL" id="MFK2903759.1"/>
    </source>
</evidence>
<sequence length="326" mass="34947">MPDHASPRIAIIGAGMAGLTCAHQLRQQGWSPVIFEKSRGIGGRLATRRTDSGDAYDHGAQFVTARDPAFVDLLETLQRSGAAAAWSPRLPEDAPHPAHTWWIGTSGMSALVRPLAAPLDIRLRATASSLRRHAGRWELRLAEQELVEIFDAVVITAPAPQAGALLANVSSLTDALDSVGIAPCWAAMLAFDAPWDVPFEAARFDAGPIGWIACESSRAGLVGRSDRWLVHAAPHWSTAHLERAPEDILALMRAALAEQTGVVLPPMAFAQAHRWRYAMTTRPLGQPMLADVSARLWVGGDWCLGARVENAFQSGAAMARAIGASL</sequence>